<evidence type="ECO:0000313" key="5">
    <source>
        <dbReference type="Proteomes" id="UP000602905"/>
    </source>
</evidence>
<dbReference type="SUPFAM" id="SSF54928">
    <property type="entry name" value="RNA-binding domain, RBD"/>
    <property type="match status" value="2"/>
</dbReference>
<feature type="compositionally biased region" description="Basic residues" evidence="2">
    <location>
        <begin position="204"/>
        <end position="218"/>
    </location>
</feature>
<dbReference type="GO" id="GO:0003723">
    <property type="term" value="F:RNA binding"/>
    <property type="evidence" value="ECO:0007669"/>
    <property type="project" value="UniProtKB-UniRule"/>
</dbReference>
<feature type="compositionally biased region" description="Basic and acidic residues" evidence="2">
    <location>
        <begin position="138"/>
        <end position="147"/>
    </location>
</feature>
<dbReference type="InterPro" id="IPR035979">
    <property type="entry name" value="RBD_domain_sf"/>
</dbReference>
<accession>A0A8H7HVR5</accession>
<protein>
    <submittedName>
        <fullName evidence="4">RNA recognition motif</fullName>
    </submittedName>
</protein>
<dbReference type="Gene3D" id="3.30.70.330">
    <property type="match status" value="2"/>
</dbReference>
<feature type="compositionally biased region" description="Polar residues" evidence="2">
    <location>
        <begin position="220"/>
        <end position="236"/>
    </location>
</feature>
<evidence type="ECO:0000256" key="1">
    <source>
        <dbReference type="PROSITE-ProRule" id="PRU00176"/>
    </source>
</evidence>
<comment type="caution">
    <text evidence="4">The sequence shown here is derived from an EMBL/GenBank/DDBJ whole genome shotgun (WGS) entry which is preliminary data.</text>
</comment>
<feature type="compositionally biased region" description="Basic residues" evidence="2">
    <location>
        <begin position="148"/>
        <end position="160"/>
    </location>
</feature>
<feature type="compositionally biased region" description="Low complexity" evidence="2">
    <location>
        <begin position="12"/>
        <end position="46"/>
    </location>
</feature>
<feature type="region of interest" description="Disordered" evidence="2">
    <location>
        <begin position="379"/>
        <end position="410"/>
    </location>
</feature>
<feature type="region of interest" description="Disordered" evidence="2">
    <location>
        <begin position="131"/>
        <end position="285"/>
    </location>
</feature>
<feature type="domain" description="RRM" evidence="3">
    <location>
        <begin position="286"/>
        <end position="378"/>
    </location>
</feature>
<organism evidence="4 5">
    <name type="scientific">Rhizoctonia solani</name>
    <dbReference type="NCBI Taxonomy" id="456999"/>
    <lineage>
        <taxon>Eukaryota</taxon>
        <taxon>Fungi</taxon>
        <taxon>Dikarya</taxon>
        <taxon>Basidiomycota</taxon>
        <taxon>Agaricomycotina</taxon>
        <taxon>Agaricomycetes</taxon>
        <taxon>Cantharellales</taxon>
        <taxon>Ceratobasidiaceae</taxon>
        <taxon>Rhizoctonia</taxon>
    </lineage>
</organism>
<gene>
    <name evidence="4" type="ORF">RHS03_03960</name>
</gene>
<evidence type="ECO:0000259" key="3">
    <source>
        <dbReference type="PROSITE" id="PS50102"/>
    </source>
</evidence>
<dbReference type="PANTHER" id="PTHR15241:SF304">
    <property type="entry name" value="RRM DOMAIN-CONTAINING PROTEIN"/>
    <property type="match status" value="1"/>
</dbReference>
<feature type="compositionally biased region" description="Low complexity" evidence="2">
    <location>
        <begin position="242"/>
        <end position="258"/>
    </location>
</feature>
<feature type="region of interest" description="Disordered" evidence="2">
    <location>
        <begin position="1"/>
        <end position="59"/>
    </location>
</feature>
<proteinExistence type="predicted"/>
<evidence type="ECO:0000256" key="2">
    <source>
        <dbReference type="SAM" id="MobiDB-lite"/>
    </source>
</evidence>
<dbReference type="InterPro" id="IPR000504">
    <property type="entry name" value="RRM_dom"/>
</dbReference>
<feature type="compositionally biased region" description="Basic and acidic residues" evidence="2">
    <location>
        <begin position="177"/>
        <end position="189"/>
    </location>
</feature>
<dbReference type="Proteomes" id="UP000602905">
    <property type="component" value="Unassembled WGS sequence"/>
</dbReference>
<dbReference type="SMART" id="SM00360">
    <property type="entry name" value="RRM"/>
    <property type="match status" value="2"/>
</dbReference>
<dbReference type="InterPro" id="IPR012677">
    <property type="entry name" value="Nucleotide-bd_a/b_plait_sf"/>
</dbReference>
<reference evidence="4" key="1">
    <citation type="submission" date="2020-09" db="EMBL/GenBank/DDBJ databases">
        <title>Comparative genome analyses of four rice-infecting Rhizoctonia solani isolates reveal extensive enrichment of homogalacturonan modification genes.</title>
        <authorList>
            <person name="Lee D.-Y."/>
            <person name="Jeon J."/>
            <person name="Kim K.-T."/>
            <person name="Cheong K."/>
            <person name="Song H."/>
            <person name="Choi G."/>
            <person name="Ko J."/>
            <person name="Opiyo S.O."/>
            <person name="Zuo S."/>
            <person name="Madhav S."/>
            <person name="Lee Y.-H."/>
            <person name="Wang G.-L."/>
        </authorList>
    </citation>
    <scope>NUCLEOTIDE SEQUENCE</scope>
    <source>
        <strain evidence="4">AG1-IA WGL</strain>
    </source>
</reference>
<sequence>MSSVAAPPPVNAVPTTNGVTSEATAATTNNAGTAAGATTPAAAPAADSKPTPASPEETGHKVFAGNLAYATTDEGLKKFFESFSNDIVSSEVIHRGSRPAGYGFVTFKTLGAAEKAVTDLNDKELEGRPIIVQLAKPASEKEKERNERRSKRRATGRRNARAPPGEVTEAEAEGQAEESKPGLVEKAENTVEGAAAAVGDALKPKKKKKWGRKGKGKKGPTTSSDAVAEGEQTTETPAGEPSAAGADAVNGAADSAPKATKKPRTPRAPRPPRPAGEQPEGQPSKNMLFVANLAFSVDDARLKQIFTDAGINVVSARVVTRRWGARRSKGFGFVDVGNEEEQKKALAHFAPVESGDGSAPAGGKEIDGRQIAVKVAVDAPKREAGETDADAAANSAEKNDTTPETTVVAH</sequence>
<dbReference type="EMBL" id="JACYCD010000049">
    <property type="protein sequence ID" value="KAF8708000.1"/>
    <property type="molecule type" value="Genomic_DNA"/>
</dbReference>
<dbReference type="PROSITE" id="PS50102">
    <property type="entry name" value="RRM"/>
    <property type="match status" value="2"/>
</dbReference>
<feature type="compositionally biased region" description="Pro residues" evidence="2">
    <location>
        <begin position="1"/>
        <end position="11"/>
    </location>
</feature>
<feature type="domain" description="RRM" evidence="3">
    <location>
        <begin position="60"/>
        <end position="137"/>
    </location>
</feature>
<feature type="non-terminal residue" evidence="4">
    <location>
        <position position="410"/>
    </location>
</feature>
<name>A0A8H7HVR5_9AGAM</name>
<dbReference type="OrthoDB" id="439808at2759"/>
<keyword evidence="1" id="KW-0694">RNA-binding</keyword>
<dbReference type="PANTHER" id="PTHR15241">
    <property type="entry name" value="TRANSFORMER-2-RELATED"/>
    <property type="match status" value="1"/>
</dbReference>
<evidence type="ECO:0000313" key="4">
    <source>
        <dbReference type="EMBL" id="KAF8708000.1"/>
    </source>
</evidence>
<dbReference type="AlphaFoldDB" id="A0A8H7HVR5"/>
<dbReference type="Pfam" id="PF00076">
    <property type="entry name" value="RRM_1"/>
    <property type="match status" value="2"/>
</dbReference>